<gene>
    <name evidence="3" type="ORF">S01H1_57204</name>
</gene>
<dbReference type="Gene3D" id="3.40.50.2300">
    <property type="match status" value="1"/>
</dbReference>
<dbReference type="EMBL" id="BARS01037299">
    <property type="protein sequence ID" value="GAG24733.1"/>
    <property type="molecule type" value="Genomic_DNA"/>
</dbReference>
<sequence length="121" mass="13243">MSHEAETLLDDIREKTLEINSQIIETLLMSTDALTALVDEVAGGASFDEGRLNDCINKISSYLSPEAPPNAPPALKTRKVPFMKVLIVDDEFVSRKKAQTILSQYGECDIAINGTEALEAF</sequence>
<reference evidence="3" key="1">
    <citation type="journal article" date="2014" name="Front. Microbiol.">
        <title>High frequency of phylogenetically diverse reductive dehalogenase-homologous genes in deep subseafloor sedimentary metagenomes.</title>
        <authorList>
            <person name="Kawai M."/>
            <person name="Futagami T."/>
            <person name="Toyoda A."/>
            <person name="Takaki Y."/>
            <person name="Nishi S."/>
            <person name="Hori S."/>
            <person name="Arai W."/>
            <person name="Tsubouchi T."/>
            <person name="Morono Y."/>
            <person name="Uchiyama I."/>
            <person name="Ito T."/>
            <person name="Fujiyama A."/>
            <person name="Inagaki F."/>
            <person name="Takami H."/>
        </authorList>
    </citation>
    <scope>NUCLEOTIDE SEQUENCE</scope>
    <source>
        <strain evidence="3">Expedition CK06-06</strain>
    </source>
</reference>
<dbReference type="InterPro" id="IPR008207">
    <property type="entry name" value="Sig_transdc_His_kin_Hpt_dom"/>
</dbReference>
<evidence type="ECO:0008006" key="4">
    <source>
        <dbReference type="Google" id="ProtNLM"/>
    </source>
</evidence>
<protein>
    <recommendedName>
        <fullName evidence="4">Response regulatory domain-containing protein</fullName>
    </recommendedName>
</protein>
<dbReference type="InterPro" id="IPR036641">
    <property type="entry name" value="HPT_dom_sf"/>
</dbReference>
<feature type="non-terminal residue" evidence="3">
    <location>
        <position position="121"/>
    </location>
</feature>
<evidence type="ECO:0000259" key="2">
    <source>
        <dbReference type="PROSITE" id="PS50894"/>
    </source>
</evidence>
<dbReference type="PROSITE" id="PS50894">
    <property type="entry name" value="HPT"/>
    <property type="match status" value="1"/>
</dbReference>
<dbReference type="GO" id="GO:0000160">
    <property type="term" value="P:phosphorelay signal transduction system"/>
    <property type="evidence" value="ECO:0007669"/>
    <property type="project" value="InterPro"/>
</dbReference>
<evidence type="ECO:0000313" key="3">
    <source>
        <dbReference type="EMBL" id="GAG24733.1"/>
    </source>
</evidence>
<dbReference type="InterPro" id="IPR001789">
    <property type="entry name" value="Sig_transdc_resp-reg_receiver"/>
</dbReference>
<feature type="domain" description="HPt" evidence="2">
    <location>
        <begin position="1"/>
        <end position="41"/>
    </location>
</feature>
<name>X0WJP8_9ZZZZ</name>
<accession>X0WJP8</accession>
<dbReference type="Gene3D" id="1.20.120.160">
    <property type="entry name" value="HPT domain"/>
    <property type="match status" value="1"/>
</dbReference>
<dbReference type="SUPFAM" id="SSF47226">
    <property type="entry name" value="Histidine-containing phosphotransfer domain, HPT domain"/>
    <property type="match status" value="1"/>
</dbReference>
<evidence type="ECO:0000259" key="1">
    <source>
        <dbReference type="PROSITE" id="PS50110"/>
    </source>
</evidence>
<feature type="domain" description="Response regulatory" evidence="1">
    <location>
        <begin position="84"/>
        <end position="121"/>
    </location>
</feature>
<organism evidence="3">
    <name type="scientific">marine sediment metagenome</name>
    <dbReference type="NCBI Taxonomy" id="412755"/>
    <lineage>
        <taxon>unclassified sequences</taxon>
        <taxon>metagenomes</taxon>
        <taxon>ecological metagenomes</taxon>
    </lineage>
</organism>
<dbReference type="AlphaFoldDB" id="X0WJP8"/>
<dbReference type="InterPro" id="IPR011006">
    <property type="entry name" value="CheY-like_superfamily"/>
</dbReference>
<dbReference type="SUPFAM" id="SSF52172">
    <property type="entry name" value="CheY-like"/>
    <property type="match status" value="1"/>
</dbReference>
<dbReference type="PROSITE" id="PS50110">
    <property type="entry name" value="RESPONSE_REGULATORY"/>
    <property type="match status" value="1"/>
</dbReference>
<proteinExistence type="predicted"/>
<comment type="caution">
    <text evidence="3">The sequence shown here is derived from an EMBL/GenBank/DDBJ whole genome shotgun (WGS) entry which is preliminary data.</text>
</comment>